<comment type="caution">
    <text evidence="11">The sequence shown here is derived from an EMBL/GenBank/DDBJ whole genome shotgun (WGS) entry which is preliminary data.</text>
</comment>
<keyword evidence="5 6" id="KW-0560">Oxidoreductase</keyword>
<evidence type="ECO:0000256" key="3">
    <source>
        <dbReference type="ARBA" id="ARBA00022630"/>
    </source>
</evidence>
<dbReference type="InterPro" id="IPR046373">
    <property type="entry name" value="Acyl-CoA_Oxase/DH_mid-dom_sf"/>
</dbReference>
<sequence length="592" mass="63888">MPRYTAPVKDMQFILHDMLKATDTGIPGYSDLDREFTAAILEEAGKLAEGVLAPLNAVGDTEGCRLENGVVYTPTGFKDAFEQLKEGGWNGLDLPEEYGGQNLPYVVGTAVGEVFVSANMAFNMYQGLTHGAINAILAAASDELKQTYLPKMISMEWTGTMNLTEPHCGTDLGLIRTKADPQDDGSYKITGQKIFISAGDHDMADNVIHLVLAKAPGGGAGTKGISLFIVPKIMVNEDGSLGARNGVSVGKIEEKMGIHGNATCVMNYDEATGYLVGDLHKGLRAMFVMMNEARLGVGLQGYAQAEAAYQNAVDYARDRLQGRAVTGVENPDGNADPLIVHPDIRRMLMDQKSFVEGARAFTFWGAHLIDRAHRLGDKDAEGLISLLTPVIKGFQTDVGFAMTVQAQQVYGGHGYIEEQGMSQFARDARIAMIYEGANGVQALDLVGRKLAAEGGKPAMAFFEMVKTFIKENEGNEALKEPFLEPLKAASKDLQAAMMYFMQQGMKNPNAALAGSTDFMHMFGHVCLGLMWAMMGKASAQALQDGTSDATFHETKLTTGRYYMARQLPATGMHLARIQSGAEPVMALAAENF</sequence>
<dbReference type="Pfam" id="PF02770">
    <property type="entry name" value="Acyl-CoA_dh_M"/>
    <property type="match status" value="1"/>
</dbReference>
<comment type="similarity">
    <text evidence="2 6">Belongs to the acyl-CoA dehydrogenase family.</text>
</comment>
<dbReference type="InterPro" id="IPR025878">
    <property type="entry name" value="Acyl-CoA_dh-like_C_dom"/>
</dbReference>
<evidence type="ECO:0000259" key="9">
    <source>
        <dbReference type="Pfam" id="PF02771"/>
    </source>
</evidence>
<dbReference type="Gene3D" id="1.20.140.10">
    <property type="entry name" value="Butyryl-CoA Dehydrogenase, subunit A, domain 3"/>
    <property type="match status" value="1"/>
</dbReference>
<reference evidence="11 12" key="1">
    <citation type="submission" date="2022-10" db="EMBL/GenBank/DDBJ databases">
        <title>Pararhodobacter sp. nov., isolated from marine algae.</title>
        <authorList>
            <person name="Choi B.J."/>
            <person name="Kim J.M."/>
            <person name="Lee J.K."/>
            <person name="Choi D.G."/>
            <person name="Jeon C.O."/>
        </authorList>
    </citation>
    <scope>NUCLEOTIDE SEQUENCE [LARGE SCALE GENOMIC DNA]</scope>
    <source>
        <strain evidence="11 12">ZQ420</strain>
    </source>
</reference>
<dbReference type="PANTHER" id="PTHR42803:SF1">
    <property type="entry name" value="BROAD-SPECIFICITY LINEAR ACYL-COA DEHYDROGENASE FADE5"/>
    <property type="match status" value="1"/>
</dbReference>
<feature type="domain" description="Acyl-CoA dehydrogenase/oxidase N-terminal" evidence="9">
    <location>
        <begin position="78"/>
        <end position="156"/>
    </location>
</feature>
<keyword evidence="12" id="KW-1185">Reference proteome</keyword>
<evidence type="ECO:0000313" key="11">
    <source>
        <dbReference type="EMBL" id="MCW1934680.1"/>
    </source>
</evidence>
<dbReference type="Pfam" id="PF12806">
    <property type="entry name" value="Acyl-CoA_dh_C"/>
    <property type="match status" value="1"/>
</dbReference>
<dbReference type="Pfam" id="PF00441">
    <property type="entry name" value="Acyl-CoA_dh_1"/>
    <property type="match status" value="1"/>
</dbReference>
<dbReference type="EMBL" id="JAPDFL010000001">
    <property type="protein sequence ID" value="MCW1934680.1"/>
    <property type="molecule type" value="Genomic_DNA"/>
</dbReference>
<evidence type="ECO:0000256" key="6">
    <source>
        <dbReference type="RuleBase" id="RU362125"/>
    </source>
</evidence>
<evidence type="ECO:0000313" key="12">
    <source>
        <dbReference type="Proteomes" id="UP001208938"/>
    </source>
</evidence>
<keyword evidence="4 6" id="KW-0274">FAD</keyword>
<evidence type="ECO:0000259" key="10">
    <source>
        <dbReference type="Pfam" id="PF12806"/>
    </source>
</evidence>
<accession>A0ABT3H4R4</accession>
<evidence type="ECO:0000256" key="4">
    <source>
        <dbReference type="ARBA" id="ARBA00022827"/>
    </source>
</evidence>
<feature type="domain" description="Acyl-CoA oxidase/dehydrogenase middle" evidence="8">
    <location>
        <begin position="161"/>
        <end position="269"/>
    </location>
</feature>
<dbReference type="InterPro" id="IPR037069">
    <property type="entry name" value="AcylCoA_DH/ox_N_sf"/>
</dbReference>
<dbReference type="InterPro" id="IPR009075">
    <property type="entry name" value="AcylCo_DH/oxidase_C"/>
</dbReference>
<dbReference type="InterPro" id="IPR009100">
    <property type="entry name" value="AcylCoA_DH/oxidase_NM_dom_sf"/>
</dbReference>
<dbReference type="SUPFAM" id="SSF56645">
    <property type="entry name" value="Acyl-CoA dehydrogenase NM domain-like"/>
    <property type="match status" value="1"/>
</dbReference>
<feature type="domain" description="Acyl-CoA dehydrogenase/oxidase C-terminal" evidence="7">
    <location>
        <begin position="281"/>
        <end position="444"/>
    </location>
</feature>
<dbReference type="InterPro" id="IPR036250">
    <property type="entry name" value="AcylCo_DH-like_C"/>
</dbReference>
<feature type="domain" description="Acetyl-CoA dehydrogenase-like C-terminal" evidence="10">
    <location>
        <begin position="461"/>
        <end position="587"/>
    </location>
</feature>
<evidence type="ECO:0000259" key="8">
    <source>
        <dbReference type="Pfam" id="PF02770"/>
    </source>
</evidence>
<proteinExistence type="inferred from homology"/>
<gene>
    <name evidence="11" type="ORF">OKW52_21095</name>
</gene>
<comment type="cofactor">
    <cofactor evidence="1 6">
        <name>FAD</name>
        <dbReference type="ChEBI" id="CHEBI:57692"/>
    </cofactor>
</comment>
<dbReference type="InterPro" id="IPR052166">
    <property type="entry name" value="Diverse_Acyl-CoA_DH"/>
</dbReference>
<evidence type="ECO:0000259" key="7">
    <source>
        <dbReference type="Pfam" id="PF00441"/>
    </source>
</evidence>
<dbReference type="Pfam" id="PF02771">
    <property type="entry name" value="Acyl-CoA_dh_N"/>
    <property type="match status" value="1"/>
</dbReference>
<dbReference type="InterPro" id="IPR013786">
    <property type="entry name" value="AcylCoA_DH/ox_N"/>
</dbReference>
<dbReference type="Gene3D" id="2.40.110.10">
    <property type="entry name" value="Butyryl-CoA Dehydrogenase, subunit A, domain 2"/>
    <property type="match status" value="1"/>
</dbReference>
<name>A0ABT3H4R4_9RHOB</name>
<keyword evidence="3 6" id="KW-0285">Flavoprotein</keyword>
<evidence type="ECO:0000256" key="1">
    <source>
        <dbReference type="ARBA" id="ARBA00001974"/>
    </source>
</evidence>
<dbReference type="Proteomes" id="UP001208938">
    <property type="component" value="Unassembled WGS sequence"/>
</dbReference>
<dbReference type="Gene3D" id="1.10.540.10">
    <property type="entry name" value="Acyl-CoA dehydrogenase/oxidase, N-terminal domain"/>
    <property type="match status" value="1"/>
</dbReference>
<dbReference type="SUPFAM" id="SSF47203">
    <property type="entry name" value="Acyl-CoA dehydrogenase C-terminal domain-like"/>
    <property type="match status" value="1"/>
</dbReference>
<protein>
    <submittedName>
        <fullName evidence="11">Acyl-CoA dehydrogenase C-terminal domain-containing protein</fullName>
    </submittedName>
</protein>
<dbReference type="RefSeq" id="WP_264507455.1">
    <property type="nucleotide sequence ID" value="NZ_JAPDFL010000001.1"/>
</dbReference>
<dbReference type="PANTHER" id="PTHR42803">
    <property type="entry name" value="ACYL-COA DEHYDROGENASE"/>
    <property type="match status" value="1"/>
</dbReference>
<evidence type="ECO:0000256" key="2">
    <source>
        <dbReference type="ARBA" id="ARBA00009347"/>
    </source>
</evidence>
<dbReference type="InterPro" id="IPR006091">
    <property type="entry name" value="Acyl-CoA_Oxase/DH_mid-dom"/>
</dbReference>
<organism evidence="11 12">
    <name type="scientific">Pararhodobacter zhoushanensis</name>
    <dbReference type="NCBI Taxonomy" id="2479545"/>
    <lineage>
        <taxon>Bacteria</taxon>
        <taxon>Pseudomonadati</taxon>
        <taxon>Pseudomonadota</taxon>
        <taxon>Alphaproteobacteria</taxon>
        <taxon>Rhodobacterales</taxon>
        <taxon>Paracoccaceae</taxon>
        <taxon>Pararhodobacter</taxon>
    </lineage>
</organism>
<evidence type="ECO:0000256" key="5">
    <source>
        <dbReference type="ARBA" id="ARBA00023002"/>
    </source>
</evidence>